<feature type="transmembrane region" description="Helical" evidence="1">
    <location>
        <begin position="75"/>
        <end position="96"/>
    </location>
</feature>
<protein>
    <submittedName>
        <fullName evidence="2">Uncharacterized protein</fullName>
    </submittedName>
</protein>
<feature type="transmembrane region" description="Helical" evidence="1">
    <location>
        <begin position="12"/>
        <end position="37"/>
    </location>
</feature>
<comment type="caution">
    <text evidence="2">The sequence shown here is derived from an EMBL/GenBank/DDBJ whole genome shotgun (WGS) entry which is preliminary data.</text>
</comment>
<organism evidence="2 3">
    <name type="scientific">Gottfriedia luciferensis</name>
    <dbReference type="NCBI Taxonomy" id="178774"/>
    <lineage>
        <taxon>Bacteria</taxon>
        <taxon>Bacillati</taxon>
        <taxon>Bacillota</taxon>
        <taxon>Bacilli</taxon>
        <taxon>Bacillales</taxon>
        <taxon>Bacillaceae</taxon>
        <taxon>Gottfriedia</taxon>
    </lineage>
</organism>
<evidence type="ECO:0000313" key="3">
    <source>
        <dbReference type="Proteomes" id="UP000094580"/>
    </source>
</evidence>
<proteinExistence type="predicted"/>
<keyword evidence="3" id="KW-1185">Reference proteome</keyword>
<keyword evidence="1" id="KW-0812">Transmembrane</keyword>
<sequence length="137" mass="15673">MENSQKVLKNEALWAVFLTPHFLFAIFIIAYFMIWCFNPQDNIVIAAAISSFFYFFVDFFISLQESNDKQNPDLVKFKWLAFGAAFLCLGIMPLIVPVSKVEYGLAEFISFITFTGAAVLHALKQAIPTFRELNKLQ</sequence>
<keyword evidence="1" id="KW-1133">Transmembrane helix</keyword>
<keyword evidence="1" id="KW-0472">Membrane</keyword>
<feature type="transmembrane region" description="Helical" evidence="1">
    <location>
        <begin position="43"/>
        <end position="63"/>
    </location>
</feature>
<dbReference type="EMBL" id="MDKC01000032">
    <property type="protein sequence ID" value="ODG90944.1"/>
    <property type="molecule type" value="Genomic_DNA"/>
</dbReference>
<dbReference type="Proteomes" id="UP000094580">
    <property type="component" value="Unassembled WGS sequence"/>
</dbReference>
<evidence type="ECO:0000256" key="1">
    <source>
        <dbReference type="SAM" id="Phobius"/>
    </source>
</evidence>
<reference evidence="2 3" key="1">
    <citation type="submission" date="2016-07" db="EMBL/GenBank/DDBJ databases">
        <authorList>
            <person name="Townsley L."/>
            <person name="Shank E.A."/>
        </authorList>
    </citation>
    <scope>NUCLEOTIDE SEQUENCE [LARGE SCALE GENOMIC DNA]</scope>
    <source>
        <strain evidence="2 3">CH01</strain>
    </source>
</reference>
<gene>
    <name evidence="2" type="ORF">BED47_07860</name>
</gene>
<accession>A0ABX2ZR39</accession>
<dbReference type="RefSeq" id="WP_069034338.1">
    <property type="nucleotide sequence ID" value="NZ_MDKC01000032.1"/>
</dbReference>
<evidence type="ECO:0000313" key="2">
    <source>
        <dbReference type="EMBL" id="ODG90944.1"/>
    </source>
</evidence>
<feature type="transmembrane region" description="Helical" evidence="1">
    <location>
        <begin position="108"/>
        <end position="127"/>
    </location>
</feature>
<name>A0ABX2ZR39_9BACI</name>